<dbReference type="InterPro" id="IPR047641">
    <property type="entry name" value="ABC_transpr_MalK/UgpC-like"/>
</dbReference>
<dbReference type="SUPFAM" id="SSF50331">
    <property type="entry name" value="MOP-like"/>
    <property type="match status" value="1"/>
</dbReference>
<protein>
    <submittedName>
        <fullName evidence="6">ABC transporter family protein</fullName>
    </submittedName>
</protein>
<dbReference type="GO" id="GO:0016887">
    <property type="term" value="F:ATP hydrolysis activity"/>
    <property type="evidence" value="ECO:0007669"/>
    <property type="project" value="InterPro"/>
</dbReference>
<dbReference type="GO" id="GO:0008643">
    <property type="term" value="P:carbohydrate transport"/>
    <property type="evidence" value="ECO:0007669"/>
    <property type="project" value="InterPro"/>
</dbReference>
<evidence type="ECO:0000256" key="4">
    <source>
        <dbReference type="ARBA" id="ARBA00022840"/>
    </source>
</evidence>
<dbReference type="SUPFAM" id="SSF52540">
    <property type="entry name" value="P-loop containing nucleoside triphosphate hydrolases"/>
    <property type="match status" value="1"/>
</dbReference>
<dbReference type="InterPro" id="IPR015855">
    <property type="entry name" value="ABC_transpr_MalK-like"/>
</dbReference>
<reference evidence="6 7" key="1">
    <citation type="journal article" date="2015" name="Genome Announc.">
        <title>Genome Sequence of Mushroom Soft-Rot Pathogen Janthinobacterium agaricidamnosum.</title>
        <authorList>
            <person name="Graupner K."/>
            <person name="Lackner G."/>
            <person name="Hertweck C."/>
        </authorList>
    </citation>
    <scope>NUCLEOTIDE SEQUENCE [LARGE SCALE GENOMIC DNA]</scope>
    <source>
        <strain evidence="7">NBRC 102515 / DSM 9628</strain>
    </source>
</reference>
<dbReference type="GO" id="GO:0005524">
    <property type="term" value="F:ATP binding"/>
    <property type="evidence" value="ECO:0007669"/>
    <property type="project" value="UniProtKB-KW"/>
</dbReference>
<name>W0V681_9BURK</name>
<keyword evidence="3" id="KW-0547">Nucleotide-binding</keyword>
<dbReference type="OrthoDB" id="5298774at2"/>
<dbReference type="FunFam" id="3.40.50.300:FF:000042">
    <property type="entry name" value="Maltose/maltodextrin ABC transporter, ATP-binding protein"/>
    <property type="match status" value="1"/>
</dbReference>
<dbReference type="STRING" id="1349767.GJA_2142"/>
<dbReference type="KEGG" id="jag:GJA_2142"/>
<dbReference type="InterPro" id="IPR027417">
    <property type="entry name" value="P-loop_NTPase"/>
</dbReference>
<dbReference type="AlphaFoldDB" id="W0V681"/>
<sequence>MSNVAIRNLQIQLGGNTIIDSLNLDVQAGEFVVLLGPSGCGKSTLLHTIAGLIDVSGGSIEISGQDMTWADPKDRRIAMVFQSYALYPTMNVERNMSFGLRINGTPKAEIERRVKRAADMLQLQPLLKRKPAELSGGQRQRVAIGRAIVRQADVFLFDEPLSNLDAKLRTELRRELKQLHQQLGATMIYVTHDQVEAMTLAQRMAVMKGGVIQQFDTPANVYREPANLFVATFLGSPGMNLFRGTLSKQGGKVLFRNQQVELDVSAYPFRQAPADGQTCVLGVRPEDIGVGQGLPYQAGISLVEAMGNHKVVWLDFHGNQIAAVVQEQDVIDAGSTSFEIRTGQASLFDGSSELRL</sequence>
<dbReference type="RefSeq" id="WP_038491635.1">
    <property type="nucleotide sequence ID" value="NZ_BCTH01000028.1"/>
</dbReference>
<evidence type="ECO:0000313" key="6">
    <source>
        <dbReference type="EMBL" id="CDG82777.1"/>
    </source>
</evidence>
<evidence type="ECO:0000256" key="2">
    <source>
        <dbReference type="ARBA" id="ARBA00022475"/>
    </source>
</evidence>
<gene>
    <name evidence="6" type="ORF">GJA_2142</name>
</gene>
<dbReference type="PROSITE" id="PS00211">
    <property type="entry name" value="ABC_TRANSPORTER_1"/>
    <property type="match status" value="1"/>
</dbReference>
<evidence type="ECO:0000313" key="7">
    <source>
        <dbReference type="Proteomes" id="UP000027604"/>
    </source>
</evidence>
<dbReference type="Proteomes" id="UP000027604">
    <property type="component" value="Chromosome I"/>
</dbReference>
<proteinExistence type="predicted"/>
<dbReference type="InterPro" id="IPR040582">
    <property type="entry name" value="OB_MalK-like"/>
</dbReference>
<dbReference type="eggNOG" id="COG3842">
    <property type="taxonomic scope" value="Bacteria"/>
</dbReference>
<accession>W0V681</accession>
<keyword evidence="1" id="KW-0813">Transport</keyword>
<dbReference type="GO" id="GO:0055052">
    <property type="term" value="C:ATP-binding cassette (ABC) transporter complex, substrate-binding subunit-containing"/>
    <property type="evidence" value="ECO:0007669"/>
    <property type="project" value="TreeGrafter"/>
</dbReference>
<dbReference type="PANTHER" id="PTHR43875">
    <property type="entry name" value="MALTODEXTRIN IMPORT ATP-BINDING PROTEIN MSMX"/>
    <property type="match status" value="1"/>
</dbReference>
<keyword evidence="2" id="KW-1003">Cell membrane</keyword>
<keyword evidence="4" id="KW-0067">ATP-binding</keyword>
<dbReference type="PATRIC" id="fig|1349767.4.peg.3902"/>
<organism evidence="6 7">
    <name type="scientific">Janthinobacterium agaricidamnosum NBRC 102515 = DSM 9628</name>
    <dbReference type="NCBI Taxonomy" id="1349767"/>
    <lineage>
        <taxon>Bacteria</taxon>
        <taxon>Pseudomonadati</taxon>
        <taxon>Pseudomonadota</taxon>
        <taxon>Betaproteobacteria</taxon>
        <taxon>Burkholderiales</taxon>
        <taxon>Oxalobacteraceae</taxon>
        <taxon>Janthinobacterium</taxon>
    </lineage>
</organism>
<dbReference type="PANTHER" id="PTHR43875:SF1">
    <property type="entry name" value="OSMOPROTECTIVE COMPOUNDS UPTAKE ATP-BINDING PROTEIN GGTA"/>
    <property type="match status" value="1"/>
</dbReference>
<dbReference type="Gene3D" id="2.40.50.100">
    <property type="match status" value="1"/>
</dbReference>
<dbReference type="InterPro" id="IPR003439">
    <property type="entry name" value="ABC_transporter-like_ATP-bd"/>
</dbReference>
<keyword evidence="7" id="KW-1185">Reference proteome</keyword>
<dbReference type="CDD" id="cd03301">
    <property type="entry name" value="ABC_MalK_N"/>
    <property type="match status" value="1"/>
</dbReference>
<dbReference type="HOGENOM" id="CLU_000604_1_1_4"/>
<dbReference type="EMBL" id="HG322949">
    <property type="protein sequence ID" value="CDG82777.1"/>
    <property type="molecule type" value="Genomic_DNA"/>
</dbReference>
<dbReference type="InterPro" id="IPR008995">
    <property type="entry name" value="Mo/tungstate-bd_C_term_dom"/>
</dbReference>
<dbReference type="Pfam" id="PF00005">
    <property type="entry name" value="ABC_tran"/>
    <property type="match status" value="1"/>
</dbReference>
<dbReference type="InterPro" id="IPR012340">
    <property type="entry name" value="NA-bd_OB-fold"/>
</dbReference>
<dbReference type="Pfam" id="PF17912">
    <property type="entry name" value="OB_MalK"/>
    <property type="match status" value="1"/>
</dbReference>
<dbReference type="Gene3D" id="3.40.50.300">
    <property type="entry name" value="P-loop containing nucleotide triphosphate hydrolases"/>
    <property type="match status" value="1"/>
</dbReference>
<evidence type="ECO:0000256" key="3">
    <source>
        <dbReference type="ARBA" id="ARBA00022741"/>
    </source>
</evidence>
<dbReference type="Gene3D" id="2.40.50.140">
    <property type="entry name" value="Nucleic acid-binding proteins"/>
    <property type="match status" value="1"/>
</dbReference>
<dbReference type="PROSITE" id="PS50893">
    <property type="entry name" value="ABC_TRANSPORTER_2"/>
    <property type="match status" value="1"/>
</dbReference>
<dbReference type="GO" id="GO:0140359">
    <property type="term" value="F:ABC-type transporter activity"/>
    <property type="evidence" value="ECO:0007669"/>
    <property type="project" value="InterPro"/>
</dbReference>
<dbReference type="InterPro" id="IPR017871">
    <property type="entry name" value="ABC_transporter-like_CS"/>
</dbReference>
<dbReference type="InterPro" id="IPR003593">
    <property type="entry name" value="AAA+_ATPase"/>
</dbReference>
<evidence type="ECO:0000256" key="1">
    <source>
        <dbReference type="ARBA" id="ARBA00022448"/>
    </source>
</evidence>
<feature type="domain" description="ABC transporter" evidence="5">
    <location>
        <begin position="4"/>
        <end position="234"/>
    </location>
</feature>
<evidence type="ECO:0000259" key="5">
    <source>
        <dbReference type="PROSITE" id="PS50893"/>
    </source>
</evidence>
<keyword evidence="2" id="KW-0472">Membrane</keyword>
<dbReference type="SMART" id="SM00382">
    <property type="entry name" value="AAA"/>
    <property type="match status" value="1"/>
</dbReference>